<reference evidence="1 2" key="1">
    <citation type="journal article" date="2018" name="Science">
        <title>The opium poppy genome and morphinan production.</title>
        <authorList>
            <person name="Guo L."/>
            <person name="Winzer T."/>
            <person name="Yang X."/>
            <person name="Li Y."/>
            <person name="Ning Z."/>
            <person name="He Z."/>
            <person name="Teodor R."/>
            <person name="Lu Y."/>
            <person name="Bowser T.A."/>
            <person name="Graham I.A."/>
            <person name="Ye K."/>
        </authorList>
    </citation>
    <scope>NUCLEOTIDE SEQUENCE [LARGE SCALE GENOMIC DNA]</scope>
    <source>
        <strain evidence="2">cv. HN1</strain>
        <tissue evidence="1">Leaves</tissue>
    </source>
</reference>
<proteinExistence type="predicted"/>
<dbReference type="Proteomes" id="UP000316621">
    <property type="component" value="Chromosome 7"/>
</dbReference>
<evidence type="ECO:0000313" key="2">
    <source>
        <dbReference type="Proteomes" id="UP000316621"/>
    </source>
</evidence>
<protein>
    <submittedName>
        <fullName evidence="1">Uncharacterized protein</fullName>
    </submittedName>
</protein>
<keyword evidence="2" id="KW-1185">Reference proteome</keyword>
<dbReference type="EMBL" id="CM010721">
    <property type="protein sequence ID" value="RZC69641.1"/>
    <property type="molecule type" value="Genomic_DNA"/>
</dbReference>
<accession>A0A4Y7KBV4</accession>
<organism evidence="1 2">
    <name type="scientific">Papaver somniferum</name>
    <name type="common">Opium poppy</name>
    <dbReference type="NCBI Taxonomy" id="3469"/>
    <lineage>
        <taxon>Eukaryota</taxon>
        <taxon>Viridiplantae</taxon>
        <taxon>Streptophyta</taxon>
        <taxon>Embryophyta</taxon>
        <taxon>Tracheophyta</taxon>
        <taxon>Spermatophyta</taxon>
        <taxon>Magnoliopsida</taxon>
        <taxon>Ranunculales</taxon>
        <taxon>Papaveraceae</taxon>
        <taxon>Papaveroideae</taxon>
        <taxon>Papaver</taxon>
    </lineage>
</organism>
<evidence type="ECO:0000313" key="1">
    <source>
        <dbReference type="EMBL" id="RZC69641.1"/>
    </source>
</evidence>
<gene>
    <name evidence="1" type="ORF">C5167_032772</name>
</gene>
<name>A0A4Y7KBV4_PAPSO</name>
<dbReference type="AlphaFoldDB" id="A0A4Y7KBV4"/>
<dbReference type="Gramene" id="RZC69641">
    <property type="protein sequence ID" value="RZC69641"/>
    <property type="gene ID" value="C5167_032772"/>
</dbReference>
<sequence length="122" mass="14296">MEVMNCWRQCRAEKNGNRNYKVIVGAIVEGQMQLEMNTNRFCGVVKLQEEMVAVEHGNVVLRMTTELLLLLVKMHEMELCYCCSFSWYCSVAEMDVCELEQGWSLCCRKWELYNKPAAELRQ</sequence>